<comment type="caution">
    <text evidence="1">The sequence shown here is derived from an EMBL/GenBank/DDBJ whole genome shotgun (WGS) entry which is preliminary data.</text>
</comment>
<evidence type="ECO:0000313" key="1">
    <source>
        <dbReference type="EMBL" id="OXI39481.1"/>
    </source>
</evidence>
<name>A0A228IAL8_9BURK</name>
<dbReference type="OrthoDB" id="9009843at2"/>
<dbReference type="EMBL" id="NKFA01000010">
    <property type="protein sequence ID" value="OXI39481.1"/>
    <property type="molecule type" value="Genomic_DNA"/>
</dbReference>
<dbReference type="AlphaFoldDB" id="A0A228IAL8"/>
<dbReference type="Proteomes" id="UP000214600">
    <property type="component" value="Unassembled WGS sequence"/>
</dbReference>
<proteinExistence type="predicted"/>
<evidence type="ECO:0000313" key="2">
    <source>
        <dbReference type="Proteomes" id="UP000214600"/>
    </source>
</evidence>
<reference evidence="1 2" key="2">
    <citation type="submission" date="2017-08" db="EMBL/GenBank/DDBJ databases">
        <title>WGS of novel Burkholderia cepaca complex species.</title>
        <authorList>
            <person name="Lipuma J."/>
            <person name="Spilker T."/>
        </authorList>
    </citation>
    <scope>NUCLEOTIDE SEQUENCE [LARGE SCALE GENOMIC DNA]</scope>
    <source>
        <strain evidence="1 2">AU17325</strain>
    </source>
</reference>
<protein>
    <submittedName>
        <fullName evidence="1">Uncharacterized protein</fullName>
    </submittedName>
</protein>
<sequence>MGVRFDARGGGFLFHDAAGVGVDGCRVRAAPVWLCVHLFASKKSTVAAIQAVRIATVLLNGS</sequence>
<accession>A0A228IAL8</accession>
<reference evidence="2" key="1">
    <citation type="submission" date="2017-06" db="EMBL/GenBank/DDBJ databases">
        <authorList>
            <person name="LiPuma J."/>
            <person name="Spilker T."/>
        </authorList>
    </citation>
    <scope>NUCLEOTIDE SEQUENCE [LARGE SCALE GENOMIC DNA]</scope>
    <source>
        <strain evidence="2">AU17325</strain>
    </source>
</reference>
<organism evidence="1 2">
    <name type="scientific">Burkholderia aenigmatica</name>
    <dbReference type="NCBI Taxonomy" id="2015348"/>
    <lineage>
        <taxon>Bacteria</taxon>
        <taxon>Pseudomonadati</taxon>
        <taxon>Pseudomonadota</taxon>
        <taxon>Betaproteobacteria</taxon>
        <taxon>Burkholderiales</taxon>
        <taxon>Burkholderiaceae</taxon>
        <taxon>Burkholderia</taxon>
        <taxon>Burkholderia cepacia complex</taxon>
    </lineage>
</organism>
<gene>
    <name evidence="1" type="ORF">CFB84_26680</name>
</gene>